<dbReference type="AlphaFoldDB" id="A0A1E4S3P4"/>
<evidence type="ECO:0000313" key="1">
    <source>
        <dbReference type="EMBL" id="ODV74080.1"/>
    </source>
</evidence>
<protein>
    <submittedName>
        <fullName evidence="1">Uncharacterized protein</fullName>
    </submittedName>
</protein>
<reference evidence="1 2" key="1">
    <citation type="journal article" date="2016" name="Proc. Natl. Acad. Sci. U.S.A.">
        <title>Comparative genomics of biotechnologically important yeasts.</title>
        <authorList>
            <person name="Riley R."/>
            <person name="Haridas S."/>
            <person name="Wolfe K.H."/>
            <person name="Lopes M.R."/>
            <person name="Hittinger C.T."/>
            <person name="Goeker M."/>
            <person name="Salamov A.A."/>
            <person name="Wisecaver J.H."/>
            <person name="Long T.M."/>
            <person name="Calvey C.H."/>
            <person name="Aerts A.L."/>
            <person name="Barry K.W."/>
            <person name="Choi C."/>
            <person name="Clum A."/>
            <person name="Coughlan A.Y."/>
            <person name="Deshpande S."/>
            <person name="Douglass A.P."/>
            <person name="Hanson S.J."/>
            <person name="Klenk H.-P."/>
            <person name="LaButti K.M."/>
            <person name="Lapidus A."/>
            <person name="Lindquist E.A."/>
            <person name="Lipzen A.M."/>
            <person name="Meier-Kolthoff J.P."/>
            <person name="Ohm R.A."/>
            <person name="Otillar R.P."/>
            <person name="Pangilinan J.L."/>
            <person name="Peng Y."/>
            <person name="Rokas A."/>
            <person name="Rosa C.A."/>
            <person name="Scheuner C."/>
            <person name="Sibirny A.A."/>
            <person name="Slot J.C."/>
            <person name="Stielow J.B."/>
            <person name="Sun H."/>
            <person name="Kurtzman C.P."/>
            <person name="Blackwell M."/>
            <person name="Grigoriev I.V."/>
            <person name="Jeffries T.W."/>
        </authorList>
    </citation>
    <scope>NUCLEOTIDE SEQUENCE [LARGE SCALE GENOMIC DNA]</scope>
    <source>
        <strain evidence="2">ATCC 18201 / CBS 1600 / BCRC 20928 / JCM 3617 / NBRC 0987 / NRRL Y-1542</strain>
    </source>
</reference>
<evidence type="ECO:0000313" key="2">
    <source>
        <dbReference type="Proteomes" id="UP000094389"/>
    </source>
</evidence>
<name>A0A1E4S3P4_CYBJN</name>
<proteinExistence type="predicted"/>
<organism evidence="1 2">
    <name type="scientific">Cyberlindnera jadinii (strain ATCC 18201 / CBS 1600 / BCRC 20928 / JCM 3617 / NBRC 0987 / NRRL Y-1542)</name>
    <name type="common">Torula yeast</name>
    <name type="synonym">Candida utilis</name>
    <dbReference type="NCBI Taxonomy" id="983966"/>
    <lineage>
        <taxon>Eukaryota</taxon>
        <taxon>Fungi</taxon>
        <taxon>Dikarya</taxon>
        <taxon>Ascomycota</taxon>
        <taxon>Saccharomycotina</taxon>
        <taxon>Saccharomycetes</taxon>
        <taxon>Phaffomycetales</taxon>
        <taxon>Phaffomycetaceae</taxon>
        <taxon>Cyberlindnera</taxon>
    </lineage>
</organism>
<accession>A0A1E4S3P4</accession>
<dbReference type="GeneID" id="30989308"/>
<sequence length="82" mass="9566">KIGEFPSQNNRYAHLLYSAREIVQQETTEMRVTRGKIIVEFANIEPTESTNSKYRTSLLPEVKEFALVHRSNNSRKYLTFST</sequence>
<keyword evidence="2" id="KW-1185">Reference proteome</keyword>
<dbReference type="Proteomes" id="UP000094389">
    <property type="component" value="Unassembled WGS sequence"/>
</dbReference>
<dbReference type="RefSeq" id="XP_020071119.1">
    <property type="nucleotide sequence ID" value="XM_020214912.1"/>
</dbReference>
<dbReference type="EMBL" id="KV453929">
    <property type="protein sequence ID" value="ODV74080.1"/>
    <property type="molecule type" value="Genomic_DNA"/>
</dbReference>
<feature type="non-terminal residue" evidence="1">
    <location>
        <position position="1"/>
    </location>
</feature>
<gene>
    <name evidence="1" type="ORF">CYBJADRAFT_167461</name>
</gene>